<accession>A0A8S5UKG3</accession>
<evidence type="ECO:0000313" key="1">
    <source>
        <dbReference type="EMBL" id="DAF94993.1"/>
    </source>
</evidence>
<proteinExistence type="predicted"/>
<protein>
    <submittedName>
        <fullName evidence="1">Baseplate protein</fullName>
    </submittedName>
</protein>
<sequence length="226" mass="25380">MELVLPVSGISVELSPMKYKDEKIFTDEKLVKQGKNYDYVIMSCAKFNGESPSEREVLNLHSGDRNYILVHLRILSYGDEFEFEVKCPHCGKKNNYIVNLSELLENGGIQIIPKGESDTIDVSLVDGGIATIGVPNGHRERRLINKAVDNGKVGKTDMTVVLIDQINGKDVTASALENLTAKDLLNIRKRSNELIWGLKPIIKLPCDRCDETFEHIITSDQNFFNQ</sequence>
<organism evidence="1">
    <name type="scientific">Myoviridae sp. ctQf419</name>
    <dbReference type="NCBI Taxonomy" id="2825102"/>
    <lineage>
        <taxon>Viruses</taxon>
        <taxon>Duplodnaviria</taxon>
        <taxon>Heunggongvirae</taxon>
        <taxon>Uroviricota</taxon>
        <taxon>Caudoviricetes</taxon>
    </lineage>
</organism>
<dbReference type="InterPro" id="IPR024364">
    <property type="entry name" value="Baseplate_phage_T4-like"/>
</dbReference>
<dbReference type="EMBL" id="BK016102">
    <property type="protein sequence ID" value="DAF94993.1"/>
    <property type="molecule type" value="Genomic_DNA"/>
</dbReference>
<dbReference type="Pfam" id="PF12322">
    <property type="entry name" value="T4_baseplate"/>
    <property type="match status" value="1"/>
</dbReference>
<name>A0A8S5UKG3_9CAUD</name>
<reference evidence="1" key="1">
    <citation type="journal article" date="2021" name="Proc. Natl. Acad. Sci. U.S.A.">
        <title>A Catalog of Tens of Thousands of Viruses from Human Metagenomes Reveals Hidden Associations with Chronic Diseases.</title>
        <authorList>
            <person name="Tisza M.J."/>
            <person name="Buck C.B."/>
        </authorList>
    </citation>
    <scope>NUCLEOTIDE SEQUENCE</scope>
    <source>
        <strain evidence="1">CtQf419</strain>
    </source>
</reference>